<accession>A0A0R3Q4R7</accession>
<evidence type="ECO:0000313" key="3">
    <source>
        <dbReference type="WBParaSite" id="BTMF_0000130701-mRNA-1"/>
    </source>
</evidence>
<evidence type="ECO:0000313" key="2">
    <source>
        <dbReference type="Proteomes" id="UP000280834"/>
    </source>
</evidence>
<proteinExistence type="predicted"/>
<reference evidence="3" key="1">
    <citation type="submission" date="2017-02" db="UniProtKB">
        <authorList>
            <consortium name="WormBaseParasite"/>
        </authorList>
    </citation>
    <scope>IDENTIFICATION</scope>
</reference>
<sequence length="67" mass="7633">MSTNSTFSFLRHPLLPYLPYLFPIVAHLPPENETDNFFLNLLYPSVLMPVTSTLIGALPHPDHHISF</sequence>
<dbReference type="AlphaFoldDB" id="A0A0R3Q4R7"/>
<organism evidence="3">
    <name type="scientific">Brugia timori</name>
    <dbReference type="NCBI Taxonomy" id="42155"/>
    <lineage>
        <taxon>Eukaryota</taxon>
        <taxon>Metazoa</taxon>
        <taxon>Ecdysozoa</taxon>
        <taxon>Nematoda</taxon>
        <taxon>Chromadorea</taxon>
        <taxon>Rhabditida</taxon>
        <taxon>Spirurina</taxon>
        <taxon>Spiruromorpha</taxon>
        <taxon>Filarioidea</taxon>
        <taxon>Onchocercidae</taxon>
        <taxon>Brugia</taxon>
    </lineage>
</organism>
<reference evidence="1 2" key="2">
    <citation type="submission" date="2018-11" db="EMBL/GenBank/DDBJ databases">
        <authorList>
            <consortium name="Pathogen Informatics"/>
        </authorList>
    </citation>
    <scope>NUCLEOTIDE SEQUENCE [LARGE SCALE GENOMIC DNA]</scope>
</reference>
<name>A0A0R3Q4R7_9BILA</name>
<keyword evidence="2" id="KW-1185">Reference proteome</keyword>
<protein>
    <submittedName>
        <fullName evidence="3">Ovule protein</fullName>
    </submittedName>
</protein>
<gene>
    <name evidence="1" type="ORF">BTMF_LOCUS649</name>
</gene>
<evidence type="ECO:0000313" key="1">
    <source>
        <dbReference type="EMBL" id="VDO08243.1"/>
    </source>
</evidence>
<dbReference type="Proteomes" id="UP000280834">
    <property type="component" value="Unassembled WGS sequence"/>
</dbReference>
<dbReference type="WBParaSite" id="BTMF_0000130701-mRNA-1">
    <property type="protein sequence ID" value="BTMF_0000130701-mRNA-1"/>
    <property type="gene ID" value="BTMF_0000130701"/>
</dbReference>
<dbReference type="EMBL" id="UZAG01000397">
    <property type="protein sequence ID" value="VDO08243.1"/>
    <property type="molecule type" value="Genomic_DNA"/>
</dbReference>